<proteinExistence type="predicted"/>
<evidence type="ECO:0000313" key="2">
    <source>
        <dbReference type="EMBL" id="KAF4070124.1"/>
    </source>
</evidence>
<sequence>MRVPGESRDTRPPSVTAQMRRVTRRPSRRTAPTAPVPARPRPPSRLWPRTLRPHALNTPSGQQTPGESRLSAPDSSRHQRLI</sequence>
<comment type="caution">
    <text evidence="2">The sequence shown here is derived from an EMBL/GenBank/DDBJ whole genome shotgun (WGS) entry which is preliminary data.</text>
</comment>
<gene>
    <name evidence="2" type="ORF">AMELA_G00297760</name>
</gene>
<evidence type="ECO:0000313" key="3">
    <source>
        <dbReference type="Proteomes" id="UP000593565"/>
    </source>
</evidence>
<keyword evidence="3" id="KW-1185">Reference proteome</keyword>
<reference evidence="2 3" key="1">
    <citation type="submission" date="2020-02" db="EMBL/GenBank/DDBJ databases">
        <title>A chromosome-scale genome assembly of the black bullhead catfish (Ameiurus melas).</title>
        <authorList>
            <person name="Wen M."/>
            <person name="Zham M."/>
            <person name="Cabau C."/>
            <person name="Klopp C."/>
            <person name="Donnadieu C."/>
            <person name="Roques C."/>
            <person name="Bouchez O."/>
            <person name="Lampietro C."/>
            <person name="Jouanno E."/>
            <person name="Herpin A."/>
            <person name="Louis A."/>
            <person name="Berthelot C."/>
            <person name="Parey E."/>
            <person name="Roest-Crollius H."/>
            <person name="Braasch I."/>
            <person name="Postlethwait J."/>
            <person name="Robinson-Rechavi M."/>
            <person name="Echchiki A."/>
            <person name="Begum T."/>
            <person name="Montfort J."/>
            <person name="Schartl M."/>
            <person name="Bobe J."/>
            <person name="Guiguen Y."/>
        </authorList>
    </citation>
    <scope>NUCLEOTIDE SEQUENCE [LARGE SCALE GENOMIC DNA]</scope>
    <source>
        <strain evidence="2">M_S1</strain>
        <tissue evidence="2">Blood</tissue>
    </source>
</reference>
<dbReference type="EMBL" id="JAAGNN010000116">
    <property type="protein sequence ID" value="KAF4070124.1"/>
    <property type="molecule type" value="Genomic_DNA"/>
</dbReference>
<name>A0A7J5ZHL7_AMEME</name>
<feature type="compositionally biased region" description="Polar residues" evidence="1">
    <location>
        <begin position="57"/>
        <end position="66"/>
    </location>
</feature>
<evidence type="ECO:0000256" key="1">
    <source>
        <dbReference type="SAM" id="MobiDB-lite"/>
    </source>
</evidence>
<accession>A0A7J5ZHL7</accession>
<organism evidence="2 3">
    <name type="scientific">Ameiurus melas</name>
    <name type="common">Black bullhead</name>
    <name type="synonym">Silurus melas</name>
    <dbReference type="NCBI Taxonomy" id="219545"/>
    <lineage>
        <taxon>Eukaryota</taxon>
        <taxon>Metazoa</taxon>
        <taxon>Chordata</taxon>
        <taxon>Craniata</taxon>
        <taxon>Vertebrata</taxon>
        <taxon>Euteleostomi</taxon>
        <taxon>Actinopterygii</taxon>
        <taxon>Neopterygii</taxon>
        <taxon>Teleostei</taxon>
        <taxon>Ostariophysi</taxon>
        <taxon>Siluriformes</taxon>
        <taxon>Ictaluridae</taxon>
        <taxon>Ameiurus</taxon>
    </lineage>
</organism>
<dbReference type="AlphaFoldDB" id="A0A7J5ZHL7"/>
<feature type="compositionally biased region" description="Basic and acidic residues" evidence="1">
    <location>
        <begin position="1"/>
        <end position="11"/>
    </location>
</feature>
<feature type="compositionally biased region" description="Pro residues" evidence="1">
    <location>
        <begin position="34"/>
        <end position="45"/>
    </location>
</feature>
<protein>
    <submittedName>
        <fullName evidence="2">Uncharacterized protein</fullName>
    </submittedName>
</protein>
<feature type="region of interest" description="Disordered" evidence="1">
    <location>
        <begin position="1"/>
        <end position="82"/>
    </location>
</feature>
<dbReference type="Proteomes" id="UP000593565">
    <property type="component" value="Unassembled WGS sequence"/>
</dbReference>